<dbReference type="AlphaFoldDB" id="A0A5J5ADU8"/>
<proteinExistence type="inferred from homology"/>
<gene>
    <name evidence="4" type="ORF">F0562_034904</name>
</gene>
<dbReference type="EMBL" id="CM018045">
    <property type="protein sequence ID" value="KAA8527381.1"/>
    <property type="molecule type" value="Genomic_DNA"/>
</dbReference>
<keyword evidence="2" id="KW-0804">Transcription</keyword>
<feature type="region of interest" description="Leucine repeat II (LRII)" evidence="3">
    <location>
        <begin position="852"/>
        <end position="884"/>
    </location>
</feature>
<feature type="region of interest" description="Leucine repeat II (LRII)" evidence="3">
    <location>
        <begin position="381"/>
        <end position="413"/>
    </location>
</feature>
<dbReference type="PROSITE" id="PS50985">
    <property type="entry name" value="GRAS"/>
    <property type="match status" value="2"/>
</dbReference>
<dbReference type="Pfam" id="PF03514">
    <property type="entry name" value="GRAS"/>
    <property type="match status" value="2"/>
</dbReference>
<dbReference type="InterPro" id="IPR005202">
    <property type="entry name" value="TF_GRAS"/>
</dbReference>
<keyword evidence="1" id="KW-0805">Transcription regulation</keyword>
<name>A0A5J5ADU8_9ASTE</name>
<evidence type="ECO:0000256" key="1">
    <source>
        <dbReference type="ARBA" id="ARBA00023015"/>
    </source>
</evidence>
<evidence type="ECO:0000313" key="5">
    <source>
        <dbReference type="Proteomes" id="UP000325577"/>
    </source>
</evidence>
<accession>A0A5J5ADU8</accession>
<sequence length="1065" mass="120544">MSEMFSLEQIDFGEIPDIYSSSKSIESGDGENLGKQTHLYGKEDWGESRDIDLFCSSFGFYQDNPVEDGILLSKYQQEQQLQFFSDFGVLEDIFFDVLSPPIQPCQEEIAKLASIQTEDLGPVDPKKKGPHAFPSASFGILTNYRSGLRQLNRENIDVPSYGTTCTKVEGRKFSTEAIMRLAGEKFIQSSSQSIGDLPMLGHPFGSSLLGLSDEVTKDVELAQNLLAAAEKVGQQKFNCAINLLNQCDCLSSNTGNPVQRVVYYFSEALRERIYRETGRITSKGLGEKYSIDIEEALMGLNPTCVACHQDMPFSQVGQFTGMQAIIENVAEAKRVHIIDLEIRSGMQWTGLMQALAARHGCPLELLKITAVGTKSKRKIEETGKHLMNFAHSMDLPFSFNVVMVSEMLDLTEDLLELEVGEMIVVYSEYFLWTMIVQPNQLESLMKVIKNIYPCIMVVIEVEANHNSPVFVNRFIETLFFFSTYFDCLEDCMDQDDQNRMITESVYFNHGICNIVAAEGKERTIRQVKVNVWRAFLSRFGMTEIELSPSSLYQASLFKAEDWGDMDCHCSKEAKHSDIPTQISDLVEAKKGSPCPFPLASFELLNKYGSGLKRFNRKELNDLTSDTPCNTISDAPCNTTSSRKLSTEEVLQVAVKEYFHFISGKFDHLSMHIHLFCSSLSGLSYEETRDVRLVYLVLASAEKACEQKFDRAIKLLKGCDWLSSNTGNPVQRVVYYFSEALKQKIDRETRRITSKGFGKKQSFYIEEAMMGLNPALLALHQNMPFSQVGQFTGMQAIIENVAEAKRIHIIDLQIRSGMQWTGLMQALAARYERPLELLKITAVGTKSKPKIEETGKRLMSFAQSMDLTFSFNVVMVSAMLDLTEDLFELEGGEMIAVYSEHFLRTMIAQPNQSEYLMRVIRNINPCIMVVVEVEADHNSPVFVNRFVETLFFYSAYFDCLEDCMDRNDINRMITESVYFSHEIRNILAAKEGERTIQHAKINHWRTLFAQQGMMETQLSTSSLYQASLVVKNFSCGKSCTLDMDGKCLIMGWKGTPMFSLSAWKFL</sequence>
<keyword evidence="5" id="KW-1185">Reference proteome</keyword>
<feature type="short sequence motif" description="VHIID" evidence="3">
    <location>
        <begin position="335"/>
        <end position="339"/>
    </location>
</feature>
<evidence type="ECO:0000313" key="4">
    <source>
        <dbReference type="EMBL" id="KAA8527381.1"/>
    </source>
</evidence>
<protein>
    <recommendedName>
        <fullName evidence="6">DELLA protein</fullName>
    </recommendedName>
</protein>
<dbReference type="PANTHER" id="PTHR31636">
    <property type="entry name" value="OSJNBA0084A10.13 PROTEIN-RELATED"/>
    <property type="match status" value="1"/>
</dbReference>
<comment type="caution">
    <text evidence="3">Lacks conserved residue(s) required for the propagation of feature annotation.</text>
</comment>
<evidence type="ECO:0000256" key="2">
    <source>
        <dbReference type="ARBA" id="ARBA00023163"/>
    </source>
</evidence>
<reference evidence="4 5" key="1">
    <citation type="submission" date="2019-09" db="EMBL/GenBank/DDBJ databases">
        <title>A chromosome-level genome assembly of the Chinese tupelo Nyssa sinensis.</title>
        <authorList>
            <person name="Yang X."/>
            <person name="Kang M."/>
            <person name="Yang Y."/>
            <person name="Xiong H."/>
            <person name="Wang M."/>
            <person name="Zhang Z."/>
            <person name="Wang Z."/>
            <person name="Wu H."/>
            <person name="Ma T."/>
            <person name="Liu J."/>
            <person name="Xi Z."/>
        </authorList>
    </citation>
    <scope>NUCLEOTIDE SEQUENCE [LARGE SCALE GENOMIC DNA]</scope>
    <source>
        <strain evidence="4">J267</strain>
        <tissue evidence="4">Leaf</tissue>
    </source>
</reference>
<comment type="similarity">
    <text evidence="3">Belongs to the GRAS family.</text>
</comment>
<feature type="region of interest" description="SAW" evidence="3">
    <location>
        <begin position="516"/>
        <end position="601"/>
    </location>
</feature>
<feature type="short sequence motif" description="VHIID" evidence="3">
    <location>
        <begin position="806"/>
        <end position="810"/>
    </location>
</feature>
<dbReference type="Proteomes" id="UP000325577">
    <property type="component" value="Linkage Group LG21"/>
</dbReference>
<feature type="region of interest" description="SAW" evidence="3">
    <location>
        <begin position="987"/>
        <end position="1063"/>
    </location>
</feature>
<organism evidence="4 5">
    <name type="scientific">Nyssa sinensis</name>
    <dbReference type="NCBI Taxonomy" id="561372"/>
    <lineage>
        <taxon>Eukaryota</taxon>
        <taxon>Viridiplantae</taxon>
        <taxon>Streptophyta</taxon>
        <taxon>Embryophyta</taxon>
        <taxon>Tracheophyta</taxon>
        <taxon>Spermatophyta</taxon>
        <taxon>Magnoliopsida</taxon>
        <taxon>eudicotyledons</taxon>
        <taxon>Gunneridae</taxon>
        <taxon>Pentapetalae</taxon>
        <taxon>asterids</taxon>
        <taxon>Cornales</taxon>
        <taxon>Nyssaceae</taxon>
        <taxon>Nyssa</taxon>
    </lineage>
</organism>
<dbReference type="OrthoDB" id="770224at2759"/>
<evidence type="ECO:0008006" key="6">
    <source>
        <dbReference type="Google" id="ProtNLM"/>
    </source>
</evidence>
<evidence type="ECO:0000256" key="3">
    <source>
        <dbReference type="PROSITE-ProRule" id="PRU01191"/>
    </source>
</evidence>